<feature type="repeat" description="ANK" evidence="3">
    <location>
        <begin position="33"/>
        <end position="65"/>
    </location>
</feature>
<dbReference type="GeneID" id="20201651"/>
<dbReference type="EMBL" id="KB095812">
    <property type="protein sequence ID" value="ESO11774.1"/>
    <property type="molecule type" value="Genomic_DNA"/>
</dbReference>
<dbReference type="STRING" id="6412.T1EYK1"/>
<dbReference type="InterPro" id="IPR036770">
    <property type="entry name" value="Ankyrin_rpt-contain_sf"/>
</dbReference>
<dbReference type="AlphaFoldDB" id="T1EYK1"/>
<dbReference type="OrthoDB" id="6122938at2759"/>
<dbReference type="PROSITE" id="PS50088">
    <property type="entry name" value="ANK_REPEAT"/>
    <property type="match status" value="2"/>
</dbReference>
<dbReference type="KEGG" id="hro:HELRODRAFT_166816"/>
<name>T1EYK1_HELRO</name>
<dbReference type="PROSITE" id="PS50297">
    <property type="entry name" value="ANK_REP_REGION"/>
    <property type="match status" value="2"/>
</dbReference>
<dbReference type="PRINTS" id="PR01415">
    <property type="entry name" value="ANKYRIN"/>
</dbReference>
<evidence type="ECO:0000313" key="6">
    <source>
        <dbReference type="Proteomes" id="UP000015101"/>
    </source>
</evidence>
<dbReference type="EnsemblMetazoa" id="HelroT166816">
    <property type="protein sequence ID" value="HelroP166816"/>
    <property type="gene ID" value="HelroG166816"/>
</dbReference>
<evidence type="ECO:0000313" key="5">
    <source>
        <dbReference type="EnsemblMetazoa" id="HelroP166816"/>
    </source>
</evidence>
<reference evidence="6" key="1">
    <citation type="submission" date="2012-12" db="EMBL/GenBank/DDBJ databases">
        <authorList>
            <person name="Hellsten U."/>
            <person name="Grimwood J."/>
            <person name="Chapman J.A."/>
            <person name="Shapiro H."/>
            <person name="Aerts A."/>
            <person name="Otillar R.P."/>
            <person name="Terry A.Y."/>
            <person name="Boore J.L."/>
            <person name="Simakov O."/>
            <person name="Marletaz F."/>
            <person name="Cho S.-J."/>
            <person name="Edsinger-Gonzales E."/>
            <person name="Havlak P."/>
            <person name="Kuo D.-H."/>
            <person name="Larsson T."/>
            <person name="Lv J."/>
            <person name="Arendt D."/>
            <person name="Savage R."/>
            <person name="Osoegawa K."/>
            <person name="de Jong P."/>
            <person name="Lindberg D.R."/>
            <person name="Seaver E.C."/>
            <person name="Weisblat D.A."/>
            <person name="Putnam N.H."/>
            <person name="Grigoriev I.V."/>
            <person name="Rokhsar D.S."/>
        </authorList>
    </citation>
    <scope>NUCLEOTIDE SEQUENCE</scope>
</reference>
<dbReference type="SUPFAM" id="SSF48403">
    <property type="entry name" value="Ankyrin repeat"/>
    <property type="match status" value="1"/>
</dbReference>
<evidence type="ECO:0000313" key="4">
    <source>
        <dbReference type="EMBL" id="ESO11774.1"/>
    </source>
</evidence>
<reference evidence="5" key="3">
    <citation type="submission" date="2015-06" db="UniProtKB">
        <authorList>
            <consortium name="EnsemblMetazoa"/>
        </authorList>
    </citation>
    <scope>IDENTIFICATION</scope>
</reference>
<dbReference type="Proteomes" id="UP000015101">
    <property type="component" value="Unassembled WGS sequence"/>
</dbReference>
<sequence>MHTALHIGAQLGHQDILKLLVSHGSDLNAQSTNYLTPLHLCSREGNLMVAEILLTSGAIKDASSKGCPHRISKGSFTCERAKRSEIDIKEITRKGACTVSGCIKAKSGEVILEKEKGLERWTN</sequence>
<proteinExistence type="predicted"/>
<evidence type="ECO:0000256" key="2">
    <source>
        <dbReference type="ARBA" id="ARBA00023043"/>
    </source>
</evidence>
<dbReference type="PANTHER" id="PTHR24198">
    <property type="entry name" value="ANKYRIN REPEAT AND PROTEIN KINASE DOMAIN-CONTAINING PROTEIN"/>
    <property type="match status" value="1"/>
</dbReference>
<feature type="repeat" description="ANK" evidence="3">
    <location>
        <begin position="1"/>
        <end position="32"/>
    </location>
</feature>
<keyword evidence="6" id="KW-1185">Reference proteome</keyword>
<dbReference type="SMART" id="SM00248">
    <property type="entry name" value="ANK"/>
    <property type="match status" value="2"/>
</dbReference>
<dbReference type="eggNOG" id="KOG4177">
    <property type="taxonomic scope" value="Eukaryota"/>
</dbReference>
<accession>T1EYK1</accession>
<dbReference type="EMBL" id="AMQM01002572">
    <property type="status" value="NOT_ANNOTATED_CDS"/>
    <property type="molecule type" value="Genomic_DNA"/>
</dbReference>
<reference evidence="4 6" key="2">
    <citation type="journal article" date="2013" name="Nature">
        <title>Insights into bilaterian evolution from three spiralian genomes.</title>
        <authorList>
            <person name="Simakov O."/>
            <person name="Marletaz F."/>
            <person name="Cho S.J."/>
            <person name="Edsinger-Gonzales E."/>
            <person name="Havlak P."/>
            <person name="Hellsten U."/>
            <person name="Kuo D.H."/>
            <person name="Larsson T."/>
            <person name="Lv J."/>
            <person name="Arendt D."/>
            <person name="Savage R."/>
            <person name="Osoegawa K."/>
            <person name="de Jong P."/>
            <person name="Grimwood J."/>
            <person name="Chapman J.A."/>
            <person name="Shapiro H."/>
            <person name="Aerts A."/>
            <person name="Otillar R.P."/>
            <person name="Terry A.Y."/>
            <person name="Boore J.L."/>
            <person name="Grigoriev I.V."/>
            <person name="Lindberg D.R."/>
            <person name="Seaver E.C."/>
            <person name="Weisblat D.A."/>
            <person name="Putnam N.H."/>
            <person name="Rokhsar D.S."/>
        </authorList>
    </citation>
    <scope>NUCLEOTIDE SEQUENCE</scope>
</reference>
<dbReference type="Gene3D" id="1.25.40.20">
    <property type="entry name" value="Ankyrin repeat-containing domain"/>
    <property type="match status" value="1"/>
</dbReference>
<dbReference type="RefSeq" id="XP_009010262.1">
    <property type="nucleotide sequence ID" value="XM_009012014.1"/>
</dbReference>
<dbReference type="PANTHER" id="PTHR24198:SF165">
    <property type="entry name" value="ANKYRIN REPEAT-CONTAINING PROTEIN-RELATED"/>
    <property type="match status" value="1"/>
</dbReference>
<dbReference type="HOGENOM" id="CLU_2017684_0_0_1"/>
<keyword evidence="2 3" id="KW-0040">ANK repeat</keyword>
<evidence type="ECO:0000256" key="1">
    <source>
        <dbReference type="ARBA" id="ARBA00022737"/>
    </source>
</evidence>
<dbReference type="InParanoid" id="T1EYK1"/>
<dbReference type="InterPro" id="IPR002110">
    <property type="entry name" value="Ankyrin_rpt"/>
</dbReference>
<protein>
    <submittedName>
        <fullName evidence="4 5">Uncharacterized protein</fullName>
    </submittedName>
</protein>
<dbReference type="Pfam" id="PF12796">
    <property type="entry name" value="Ank_2"/>
    <property type="match status" value="1"/>
</dbReference>
<keyword evidence="1" id="KW-0677">Repeat</keyword>
<dbReference type="CTD" id="20201651"/>
<gene>
    <name evidence="5" type="primary">20201651</name>
    <name evidence="4" type="ORF">HELRODRAFT_166816</name>
</gene>
<evidence type="ECO:0000256" key="3">
    <source>
        <dbReference type="PROSITE-ProRule" id="PRU00023"/>
    </source>
</evidence>
<organism evidence="5 6">
    <name type="scientific">Helobdella robusta</name>
    <name type="common">Californian leech</name>
    <dbReference type="NCBI Taxonomy" id="6412"/>
    <lineage>
        <taxon>Eukaryota</taxon>
        <taxon>Metazoa</taxon>
        <taxon>Spiralia</taxon>
        <taxon>Lophotrochozoa</taxon>
        <taxon>Annelida</taxon>
        <taxon>Clitellata</taxon>
        <taxon>Hirudinea</taxon>
        <taxon>Rhynchobdellida</taxon>
        <taxon>Glossiphoniidae</taxon>
        <taxon>Helobdella</taxon>
    </lineage>
</organism>